<dbReference type="EMBL" id="RDQH01000332">
    <property type="protein sequence ID" value="RXH95627.1"/>
    <property type="molecule type" value="Genomic_DNA"/>
</dbReference>
<name>A0A498JL95_MALDO</name>
<comment type="caution">
    <text evidence="2">The sequence shown here is derived from an EMBL/GenBank/DDBJ whole genome shotgun (WGS) entry which is preliminary data.</text>
</comment>
<proteinExistence type="predicted"/>
<sequence>MRLAGRQSHRGCTIRGRGRQRKRESGRGSKDRLLREREEWGFQCHCCRSLIFFDPISVFFSASHSRSITHPLTHSFTIEMRCSDRIHKSMTHPRVLHLSNCIFKASKLCKWLCHSHVTASMPSFRMGCLNDEYSDVKRDDLLKALWYDLRYQHGRWLAMIRKVTGNKDLYLGHSVSDFSNFICVFSCLKNFLIFLI</sequence>
<feature type="region of interest" description="Disordered" evidence="1">
    <location>
        <begin position="1"/>
        <end position="30"/>
    </location>
</feature>
<protein>
    <submittedName>
        <fullName evidence="2">Uncharacterized protein</fullName>
    </submittedName>
</protein>
<gene>
    <name evidence="2" type="ORF">DVH24_008127</name>
</gene>
<reference evidence="2 3" key="1">
    <citation type="submission" date="2018-10" db="EMBL/GenBank/DDBJ databases">
        <title>A high-quality apple genome assembly.</title>
        <authorList>
            <person name="Hu J."/>
        </authorList>
    </citation>
    <scope>NUCLEOTIDE SEQUENCE [LARGE SCALE GENOMIC DNA]</scope>
    <source>
        <strain evidence="3">cv. HFTH1</strain>
        <tissue evidence="2">Young leaf</tissue>
    </source>
</reference>
<dbReference type="AlphaFoldDB" id="A0A498JL95"/>
<organism evidence="2 3">
    <name type="scientific">Malus domestica</name>
    <name type="common">Apple</name>
    <name type="synonym">Pyrus malus</name>
    <dbReference type="NCBI Taxonomy" id="3750"/>
    <lineage>
        <taxon>Eukaryota</taxon>
        <taxon>Viridiplantae</taxon>
        <taxon>Streptophyta</taxon>
        <taxon>Embryophyta</taxon>
        <taxon>Tracheophyta</taxon>
        <taxon>Spermatophyta</taxon>
        <taxon>Magnoliopsida</taxon>
        <taxon>eudicotyledons</taxon>
        <taxon>Gunneridae</taxon>
        <taxon>Pentapetalae</taxon>
        <taxon>rosids</taxon>
        <taxon>fabids</taxon>
        <taxon>Rosales</taxon>
        <taxon>Rosaceae</taxon>
        <taxon>Amygdaloideae</taxon>
        <taxon>Maleae</taxon>
        <taxon>Malus</taxon>
    </lineage>
</organism>
<evidence type="ECO:0000256" key="1">
    <source>
        <dbReference type="SAM" id="MobiDB-lite"/>
    </source>
</evidence>
<keyword evidence="3" id="KW-1185">Reference proteome</keyword>
<dbReference type="Proteomes" id="UP000290289">
    <property type="component" value="Chromosome 6"/>
</dbReference>
<accession>A0A498JL95</accession>
<evidence type="ECO:0000313" key="3">
    <source>
        <dbReference type="Proteomes" id="UP000290289"/>
    </source>
</evidence>
<evidence type="ECO:0000313" key="2">
    <source>
        <dbReference type="EMBL" id="RXH95627.1"/>
    </source>
</evidence>